<comment type="caution">
    <text evidence="1">The sequence shown here is derived from an EMBL/GenBank/DDBJ whole genome shotgun (WGS) entry which is preliminary data.</text>
</comment>
<dbReference type="OrthoDB" id="3451222at2759"/>
<dbReference type="EMBL" id="CAJHIA010000010">
    <property type="protein sequence ID" value="CAD6443616.1"/>
    <property type="molecule type" value="Genomic_DNA"/>
</dbReference>
<dbReference type="Proteomes" id="UP000624404">
    <property type="component" value="Unassembled WGS sequence"/>
</dbReference>
<protein>
    <submittedName>
        <fullName evidence="1">0e1c2821-314f-4fbb-81fb-7a526422fb93</fullName>
    </submittedName>
</protein>
<keyword evidence="2" id="KW-1185">Reference proteome</keyword>
<name>A0A8H2VSR3_9HELO</name>
<organism evidence="1 2">
    <name type="scientific">Sclerotinia trifoliorum</name>
    <dbReference type="NCBI Taxonomy" id="28548"/>
    <lineage>
        <taxon>Eukaryota</taxon>
        <taxon>Fungi</taxon>
        <taxon>Dikarya</taxon>
        <taxon>Ascomycota</taxon>
        <taxon>Pezizomycotina</taxon>
        <taxon>Leotiomycetes</taxon>
        <taxon>Helotiales</taxon>
        <taxon>Sclerotiniaceae</taxon>
        <taxon>Sclerotinia</taxon>
    </lineage>
</organism>
<dbReference type="AlphaFoldDB" id="A0A8H2VSR3"/>
<evidence type="ECO:0000313" key="1">
    <source>
        <dbReference type="EMBL" id="CAD6443616.1"/>
    </source>
</evidence>
<dbReference type="PANTHER" id="PTHR33112:SF10">
    <property type="entry name" value="TOL"/>
    <property type="match status" value="1"/>
</dbReference>
<gene>
    <name evidence="1" type="ORF">SCLTRI_LOCUS3408</name>
</gene>
<proteinExistence type="predicted"/>
<sequence>MREVFAFAYCTIAIYPPKEASGSFEEGGALSRRGWISQERALSRRTIHVVGEQMYWECGSVVWDKSSDKGVRPRNALGSSLFPMLDGAEQPEDALSGFQSTFILYSGLELTVKKDRPVALASLEFRLDNHYNTKSVYGIVRRFLGETLF</sequence>
<accession>A0A8H2VSR3</accession>
<evidence type="ECO:0000313" key="2">
    <source>
        <dbReference type="Proteomes" id="UP000624404"/>
    </source>
</evidence>
<dbReference type="PANTHER" id="PTHR33112">
    <property type="entry name" value="DOMAIN PROTEIN, PUTATIVE-RELATED"/>
    <property type="match status" value="1"/>
</dbReference>
<reference evidence="1" key="1">
    <citation type="submission" date="2020-10" db="EMBL/GenBank/DDBJ databases">
        <authorList>
            <person name="Kusch S."/>
        </authorList>
    </citation>
    <scope>NUCLEOTIDE SEQUENCE</scope>
    <source>
        <strain evidence="1">SwB9</strain>
    </source>
</reference>